<accession>A0A6N6N8F1</accession>
<dbReference type="HAMAP" id="MF_00244">
    <property type="entry name" value="NaMN_adenylyltr"/>
    <property type="match status" value="1"/>
</dbReference>
<evidence type="ECO:0000259" key="12">
    <source>
        <dbReference type="Pfam" id="PF01467"/>
    </source>
</evidence>
<proteinExistence type="inferred from homology"/>
<dbReference type="RefSeq" id="WP_151149589.1">
    <property type="nucleotide sequence ID" value="NZ_WAIE01000001.1"/>
</dbReference>
<reference evidence="13 14" key="1">
    <citation type="journal article" date="2017" name="Int. J. Syst. Evol. Microbiol.">
        <title>Desulfovibrio senegalensis sp. nov., a mesophilic sulfate reducer isolated from marine sediment.</title>
        <authorList>
            <person name="Thioye A."/>
            <person name="Gam Z.B.A."/>
            <person name="Mbengue M."/>
            <person name="Cayol J.L."/>
            <person name="Joseph-Bartoli M."/>
            <person name="Toure-Kane C."/>
            <person name="Labat M."/>
        </authorList>
    </citation>
    <scope>NUCLEOTIDE SEQUENCE [LARGE SCALE GENOMIC DNA]</scope>
    <source>
        <strain evidence="13 14">DSM 101509</strain>
    </source>
</reference>
<protein>
    <recommendedName>
        <fullName evidence="11">Probable nicotinate-nucleotide adenylyltransferase</fullName>
        <ecNumber evidence="11">2.7.7.18</ecNumber>
    </recommendedName>
    <alternativeName>
        <fullName evidence="11">Deamido-NAD(+) diphosphorylase</fullName>
    </alternativeName>
    <alternativeName>
        <fullName evidence="11">Deamido-NAD(+) pyrophosphorylase</fullName>
    </alternativeName>
    <alternativeName>
        <fullName evidence="11">Nicotinate mononucleotide adenylyltransferase</fullName>
        <shortName evidence="11">NaMN adenylyltransferase</shortName>
    </alternativeName>
</protein>
<evidence type="ECO:0000256" key="1">
    <source>
        <dbReference type="ARBA" id="ARBA00002324"/>
    </source>
</evidence>
<evidence type="ECO:0000256" key="4">
    <source>
        <dbReference type="ARBA" id="ARBA00022642"/>
    </source>
</evidence>
<evidence type="ECO:0000256" key="5">
    <source>
        <dbReference type="ARBA" id="ARBA00022679"/>
    </source>
</evidence>
<evidence type="ECO:0000256" key="10">
    <source>
        <dbReference type="ARBA" id="ARBA00048721"/>
    </source>
</evidence>
<comment type="catalytic activity">
    <reaction evidence="10 11">
        <text>nicotinate beta-D-ribonucleotide + ATP + H(+) = deamido-NAD(+) + diphosphate</text>
        <dbReference type="Rhea" id="RHEA:22860"/>
        <dbReference type="ChEBI" id="CHEBI:15378"/>
        <dbReference type="ChEBI" id="CHEBI:30616"/>
        <dbReference type="ChEBI" id="CHEBI:33019"/>
        <dbReference type="ChEBI" id="CHEBI:57502"/>
        <dbReference type="ChEBI" id="CHEBI:58437"/>
        <dbReference type="EC" id="2.7.7.18"/>
    </reaction>
</comment>
<gene>
    <name evidence="11 13" type="primary">nadD</name>
    <name evidence="13" type="ORF">F8A88_03040</name>
</gene>
<evidence type="ECO:0000256" key="3">
    <source>
        <dbReference type="ARBA" id="ARBA00009014"/>
    </source>
</evidence>
<dbReference type="InterPro" id="IPR004821">
    <property type="entry name" value="Cyt_trans-like"/>
</dbReference>
<dbReference type="UniPathway" id="UPA00253">
    <property type="reaction ID" value="UER00332"/>
</dbReference>
<feature type="domain" description="Cytidyltransferase-like" evidence="12">
    <location>
        <begin position="5"/>
        <end position="133"/>
    </location>
</feature>
<dbReference type="OrthoDB" id="5295945at2"/>
<dbReference type="InterPro" id="IPR014729">
    <property type="entry name" value="Rossmann-like_a/b/a_fold"/>
</dbReference>
<evidence type="ECO:0000313" key="13">
    <source>
        <dbReference type="EMBL" id="KAB1443257.1"/>
    </source>
</evidence>
<dbReference type="CDD" id="cd02165">
    <property type="entry name" value="NMNAT"/>
    <property type="match status" value="1"/>
</dbReference>
<dbReference type="PANTHER" id="PTHR39321:SF3">
    <property type="entry name" value="PHOSPHOPANTETHEINE ADENYLYLTRANSFERASE"/>
    <property type="match status" value="1"/>
</dbReference>
<evidence type="ECO:0000256" key="8">
    <source>
        <dbReference type="ARBA" id="ARBA00022840"/>
    </source>
</evidence>
<evidence type="ECO:0000256" key="9">
    <source>
        <dbReference type="ARBA" id="ARBA00023027"/>
    </source>
</evidence>
<comment type="caution">
    <text evidence="13">The sequence shown here is derived from an EMBL/GenBank/DDBJ whole genome shotgun (WGS) entry which is preliminary data.</text>
</comment>
<dbReference type="GO" id="GO:0005524">
    <property type="term" value="F:ATP binding"/>
    <property type="evidence" value="ECO:0007669"/>
    <property type="project" value="UniProtKB-KW"/>
</dbReference>
<evidence type="ECO:0000256" key="6">
    <source>
        <dbReference type="ARBA" id="ARBA00022695"/>
    </source>
</evidence>
<comment type="function">
    <text evidence="1 11">Catalyzes the reversible adenylation of nicotinate mononucleotide (NaMN) to nicotinic acid adenine dinucleotide (NaAD).</text>
</comment>
<dbReference type="SUPFAM" id="SSF52374">
    <property type="entry name" value="Nucleotidylyl transferase"/>
    <property type="match status" value="1"/>
</dbReference>
<evidence type="ECO:0000256" key="7">
    <source>
        <dbReference type="ARBA" id="ARBA00022741"/>
    </source>
</evidence>
<comment type="similarity">
    <text evidence="3 11">Belongs to the NadD family.</text>
</comment>
<comment type="pathway">
    <text evidence="2 11">Cofactor biosynthesis; NAD(+) biosynthesis; deamido-NAD(+) from nicotinate D-ribonucleotide: step 1/1.</text>
</comment>
<keyword evidence="9 11" id="KW-0520">NAD</keyword>
<keyword evidence="5 11" id="KW-0808">Transferase</keyword>
<keyword evidence="8 11" id="KW-0067">ATP-binding</keyword>
<evidence type="ECO:0000256" key="2">
    <source>
        <dbReference type="ARBA" id="ARBA00005019"/>
    </source>
</evidence>
<dbReference type="AlphaFoldDB" id="A0A6N6N8F1"/>
<name>A0A6N6N8F1_9BACT</name>
<dbReference type="GO" id="GO:0009435">
    <property type="term" value="P:NAD+ biosynthetic process"/>
    <property type="evidence" value="ECO:0007669"/>
    <property type="project" value="UniProtKB-UniRule"/>
</dbReference>
<dbReference type="GO" id="GO:0004515">
    <property type="term" value="F:nicotinate-nucleotide adenylyltransferase activity"/>
    <property type="evidence" value="ECO:0007669"/>
    <property type="project" value="UniProtKB-UniRule"/>
</dbReference>
<keyword evidence="14" id="KW-1185">Reference proteome</keyword>
<dbReference type="PANTHER" id="PTHR39321">
    <property type="entry name" value="NICOTINATE-NUCLEOTIDE ADENYLYLTRANSFERASE-RELATED"/>
    <property type="match status" value="1"/>
</dbReference>
<organism evidence="13 14">
    <name type="scientific">Pseudodesulfovibrio senegalensis</name>
    <dbReference type="NCBI Taxonomy" id="1721087"/>
    <lineage>
        <taxon>Bacteria</taxon>
        <taxon>Pseudomonadati</taxon>
        <taxon>Thermodesulfobacteriota</taxon>
        <taxon>Desulfovibrionia</taxon>
        <taxon>Desulfovibrionales</taxon>
        <taxon>Desulfovibrionaceae</taxon>
    </lineage>
</organism>
<dbReference type="NCBIfam" id="TIGR00482">
    <property type="entry name" value="nicotinate (nicotinamide) nucleotide adenylyltransferase"/>
    <property type="match status" value="1"/>
</dbReference>
<sequence>MKIGLLGGSFNPVHIGHVRMAIEVREALELDRVELVPVRHPPHKTEEGLLPFDLRMDLCGAAIEGVAGLGSNPIEDRRPGPSFTCDTLTCYREEQPESELVFIMGAATFLELESWRRGLELPELSSLAVVNRWTAAEKVAETIAGRWPDAVPENEGVWRFPSGHAVHLIEIPRLDVKAAMLRERWLQRRDISFLVPRFVREMLEDRSDEVARYWGERA</sequence>
<keyword evidence="6 11" id="KW-0548">Nucleotidyltransferase</keyword>
<evidence type="ECO:0000256" key="11">
    <source>
        <dbReference type="HAMAP-Rule" id="MF_00244"/>
    </source>
</evidence>
<dbReference type="EMBL" id="WAIE01000001">
    <property type="protein sequence ID" value="KAB1443257.1"/>
    <property type="molecule type" value="Genomic_DNA"/>
</dbReference>
<keyword evidence="4 11" id="KW-0662">Pyridine nucleotide biosynthesis</keyword>
<dbReference type="InterPro" id="IPR005248">
    <property type="entry name" value="NadD/NMNAT"/>
</dbReference>
<dbReference type="Pfam" id="PF01467">
    <property type="entry name" value="CTP_transf_like"/>
    <property type="match status" value="1"/>
</dbReference>
<dbReference type="Gene3D" id="3.40.50.620">
    <property type="entry name" value="HUPs"/>
    <property type="match status" value="1"/>
</dbReference>
<dbReference type="EC" id="2.7.7.18" evidence="11"/>
<keyword evidence="7 11" id="KW-0547">Nucleotide-binding</keyword>
<dbReference type="Proteomes" id="UP000438699">
    <property type="component" value="Unassembled WGS sequence"/>
</dbReference>
<evidence type="ECO:0000313" key="14">
    <source>
        <dbReference type="Proteomes" id="UP000438699"/>
    </source>
</evidence>